<protein>
    <submittedName>
        <fullName evidence="5">Pentatricopeptide repeat-containing protein At2g22410, mitochondrial-like</fullName>
    </submittedName>
</protein>
<evidence type="ECO:0000256" key="2">
    <source>
        <dbReference type="PROSITE-ProRule" id="PRU00708"/>
    </source>
</evidence>
<feature type="repeat" description="PPR" evidence="2">
    <location>
        <begin position="191"/>
        <end position="221"/>
    </location>
</feature>
<dbReference type="GO" id="GO:0009451">
    <property type="term" value="P:RNA modification"/>
    <property type="evidence" value="ECO:0007669"/>
    <property type="project" value="InterPro"/>
</dbReference>
<feature type="repeat" description="PPR" evidence="2">
    <location>
        <begin position="222"/>
        <end position="256"/>
    </location>
</feature>
<evidence type="ECO:0000256" key="1">
    <source>
        <dbReference type="ARBA" id="ARBA00022737"/>
    </source>
</evidence>
<name>A0A8B8ZAQ1_PHODC</name>
<accession>A0A8B8ZAQ1</accession>
<feature type="compositionally biased region" description="Low complexity" evidence="3">
    <location>
        <begin position="1"/>
        <end position="10"/>
    </location>
</feature>
<evidence type="ECO:0000256" key="3">
    <source>
        <dbReference type="SAM" id="MobiDB-lite"/>
    </source>
</evidence>
<dbReference type="Proteomes" id="UP000228380">
    <property type="component" value="Chromosome 17"/>
</dbReference>
<dbReference type="Gene3D" id="1.25.40.10">
    <property type="entry name" value="Tetratricopeptide repeat domain"/>
    <property type="match status" value="2"/>
</dbReference>
<dbReference type="PROSITE" id="PS51375">
    <property type="entry name" value="PPR"/>
    <property type="match status" value="3"/>
</dbReference>
<dbReference type="OrthoDB" id="775639at2759"/>
<keyword evidence="4" id="KW-1185">Reference proteome</keyword>
<proteinExistence type="predicted"/>
<evidence type="ECO:0000313" key="5">
    <source>
        <dbReference type="RefSeq" id="XP_038971156.1"/>
    </source>
</evidence>
<organism evidence="4 5">
    <name type="scientific">Phoenix dactylifera</name>
    <name type="common">Date palm</name>
    <dbReference type="NCBI Taxonomy" id="42345"/>
    <lineage>
        <taxon>Eukaryota</taxon>
        <taxon>Viridiplantae</taxon>
        <taxon>Streptophyta</taxon>
        <taxon>Embryophyta</taxon>
        <taxon>Tracheophyta</taxon>
        <taxon>Spermatophyta</taxon>
        <taxon>Magnoliopsida</taxon>
        <taxon>Liliopsida</taxon>
        <taxon>Arecaceae</taxon>
        <taxon>Coryphoideae</taxon>
        <taxon>Phoeniceae</taxon>
        <taxon>Phoenix</taxon>
    </lineage>
</organism>
<gene>
    <name evidence="5" type="primary">LOC103716890</name>
</gene>
<dbReference type="Pfam" id="PF01535">
    <property type="entry name" value="PPR"/>
    <property type="match status" value="2"/>
</dbReference>
<dbReference type="PANTHER" id="PTHR47926:SF359">
    <property type="entry name" value="PENTACOTRIPEPTIDE-REPEAT REGION OF PRORP DOMAIN-CONTAINING PROTEIN"/>
    <property type="match status" value="1"/>
</dbReference>
<dbReference type="InterPro" id="IPR011990">
    <property type="entry name" value="TPR-like_helical_dom_sf"/>
</dbReference>
<dbReference type="InterPro" id="IPR046960">
    <property type="entry name" value="PPR_At4g14850-like_plant"/>
</dbReference>
<dbReference type="FunFam" id="1.25.40.10:FF:000348">
    <property type="entry name" value="Pentatricopeptide repeat-containing protein chloroplastic"/>
    <property type="match status" value="1"/>
</dbReference>
<feature type="region of interest" description="Disordered" evidence="3">
    <location>
        <begin position="1"/>
        <end position="26"/>
    </location>
</feature>
<reference evidence="4" key="1">
    <citation type="journal article" date="2019" name="Nat. Commun.">
        <title>Genome-wide association mapping of date palm fruit traits.</title>
        <authorList>
            <person name="Hazzouri K.M."/>
            <person name="Gros-Balthazard M."/>
            <person name="Flowers J.M."/>
            <person name="Copetti D."/>
            <person name="Lemansour A."/>
            <person name="Lebrun M."/>
            <person name="Masmoudi K."/>
            <person name="Ferrand S."/>
            <person name="Dhar M.I."/>
            <person name="Fresquez Z.A."/>
            <person name="Rosas U."/>
            <person name="Zhang J."/>
            <person name="Talag J."/>
            <person name="Lee S."/>
            <person name="Kudrna D."/>
            <person name="Powell R.F."/>
            <person name="Leitch I.J."/>
            <person name="Krueger R.R."/>
            <person name="Wing R.A."/>
            <person name="Amiri K.M.A."/>
            <person name="Purugganan M.D."/>
        </authorList>
    </citation>
    <scope>NUCLEOTIDE SEQUENCE [LARGE SCALE GENOMIC DNA]</scope>
    <source>
        <strain evidence="4">cv. Khalas</strain>
    </source>
</reference>
<dbReference type="KEGG" id="pda:103716890"/>
<keyword evidence="1" id="KW-0677">Repeat</keyword>
<dbReference type="Pfam" id="PF13041">
    <property type="entry name" value="PPR_2"/>
    <property type="match status" value="1"/>
</dbReference>
<sequence>MPASSSTESNPPTPSPGIAFPSPSRSQDPIRTIALYNELLKRGAKPNGIAFSFVIKSCSKLKNMHFLVGIHAQLLALGFQSDALVLNSLIHGYIAGGSLNSARARRAKEAVELFLLMVEANVRPDDVAAVAVFTACAQLGDLNLGRKVESLACKLGIRYTTYVVNSLIDMYGKCGSIGDAWKLFDGMVDKDIVSWNSMVAGYIRCGNMVAARRLFDQIPKKSEVSWSLLINGYVQNLCFKEALMVYREMSDRGVAPNEAAITGTIAACAHLGLLISGKRYM</sequence>
<evidence type="ECO:0000313" key="4">
    <source>
        <dbReference type="Proteomes" id="UP000228380"/>
    </source>
</evidence>
<dbReference type="RefSeq" id="XP_038971156.1">
    <property type="nucleotide sequence ID" value="XM_039115228.1"/>
</dbReference>
<dbReference type="GeneID" id="103716890"/>
<dbReference type="PANTHER" id="PTHR47926">
    <property type="entry name" value="PENTATRICOPEPTIDE REPEAT-CONTAINING PROTEIN"/>
    <property type="match status" value="1"/>
</dbReference>
<dbReference type="AlphaFoldDB" id="A0A8B8ZAQ1"/>
<dbReference type="GO" id="GO:0003723">
    <property type="term" value="F:RNA binding"/>
    <property type="evidence" value="ECO:0007669"/>
    <property type="project" value="InterPro"/>
</dbReference>
<dbReference type="NCBIfam" id="TIGR00756">
    <property type="entry name" value="PPR"/>
    <property type="match status" value="3"/>
</dbReference>
<dbReference type="InterPro" id="IPR002885">
    <property type="entry name" value="PPR_rpt"/>
</dbReference>
<feature type="repeat" description="PPR" evidence="2">
    <location>
        <begin position="160"/>
        <end position="190"/>
    </location>
</feature>
<reference evidence="5" key="2">
    <citation type="submission" date="2025-08" db="UniProtKB">
        <authorList>
            <consortium name="RefSeq"/>
        </authorList>
    </citation>
    <scope>IDENTIFICATION</scope>
    <source>
        <tissue evidence="5">Young leaves</tissue>
    </source>
</reference>